<dbReference type="PANTHER" id="PTHR37826">
    <property type="entry name" value="FLOTILLIN BAND_7_5 DOMAIN PROTEIN"/>
    <property type="match status" value="1"/>
</dbReference>
<protein>
    <submittedName>
        <fullName evidence="4">SPFH domain-containing protein</fullName>
    </submittedName>
</protein>
<dbReference type="InterPro" id="IPR033880">
    <property type="entry name" value="SPFH_YdjI"/>
</dbReference>
<feature type="domain" description="DZANK-type" evidence="1">
    <location>
        <begin position="305"/>
        <end position="350"/>
    </location>
</feature>
<dbReference type="Pfam" id="PF13240">
    <property type="entry name" value="Zn_Ribbon_1"/>
    <property type="match status" value="1"/>
</dbReference>
<dbReference type="EMBL" id="CP159373">
    <property type="protein sequence ID" value="XCN71927.1"/>
    <property type="molecule type" value="Genomic_DNA"/>
</dbReference>
<reference evidence="4" key="2">
    <citation type="submission" date="2024-06" db="EMBL/GenBank/DDBJ databases">
        <authorList>
            <person name="Plum-Jensen L.E."/>
            <person name="Schramm A."/>
            <person name="Marshall I.P.G."/>
        </authorList>
    </citation>
    <scope>NUCLEOTIDE SEQUENCE</scope>
    <source>
        <strain evidence="4">Rat1</strain>
    </source>
</reference>
<evidence type="ECO:0000259" key="2">
    <source>
        <dbReference type="Pfam" id="PF13240"/>
    </source>
</evidence>
<dbReference type="SUPFAM" id="SSF117892">
    <property type="entry name" value="Band 7/SPFH domain"/>
    <property type="match status" value="1"/>
</dbReference>
<dbReference type="KEGG" id="eaj:Q3M24_16685"/>
<organism evidence="4">
    <name type="scientific">Candidatus Electrothrix aestuarii</name>
    <dbReference type="NCBI Taxonomy" id="3062594"/>
    <lineage>
        <taxon>Bacteria</taxon>
        <taxon>Pseudomonadati</taxon>
        <taxon>Thermodesulfobacteriota</taxon>
        <taxon>Desulfobulbia</taxon>
        <taxon>Desulfobulbales</taxon>
        <taxon>Desulfobulbaceae</taxon>
        <taxon>Candidatus Electrothrix</taxon>
    </lineage>
</organism>
<feature type="domain" description="Zinc-ribbon" evidence="2">
    <location>
        <begin position="362"/>
        <end position="381"/>
    </location>
</feature>
<dbReference type="AlphaFoldDB" id="A0AAU8LRL0"/>
<feature type="domain" description="SPFH" evidence="3">
    <location>
        <begin position="31"/>
        <end position="232"/>
    </location>
</feature>
<sequence>MGTDNIVFLEALEWFDETGQELLHRLPESGSGEIKYGAQLTVRESQAAVLYYKGRAGDAFGPGRHTLKTGNIPIITKILSIPWAGTSPLRAEVYFVNLKVFPNLRWGTRDPVAFRDSELGFVRLRAHGVFNIRIIQPVLFINTLAGTMGKYTTEQIEDYLRRVIVSRLNDYLGETLDTLFNLPAQFDELAEGVKKRLEKDFVRFGLALDELYISSITPPEDVQAAIDDRSRLSAIKDMDGFVRMKAGMAMEKAALAGNEAGAGLGLGMGMMMPAMFANAHSAHNAQQPTAGNQSGVQAQQATTQCSDCEHAIPADSRFCPLCGHQQVILLQCANCGKNLTPGAKFCSRCGHPTDTKPAARICPACQNENLPDAKFCDNCGQRIPE</sequence>
<dbReference type="PANTHER" id="PTHR37826:SF2">
    <property type="entry name" value="ZINC-RIBBON DOMAIN-CONTAINING PROTEIN"/>
    <property type="match status" value="1"/>
</dbReference>
<proteinExistence type="predicted"/>
<dbReference type="Pfam" id="PF12773">
    <property type="entry name" value="DZR"/>
    <property type="match status" value="1"/>
</dbReference>
<gene>
    <name evidence="4" type="ORF">Q3M24_16685</name>
</gene>
<dbReference type="Pfam" id="PF13421">
    <property type="entry name" value="Band_7_1"/>
    <property type="match status" value="1"/>
</dbReference>
<dbReference type="CDD" id="cd03408">
    <property type="entry name" value="SPFH_like_u1"/>
    <property type="match status" value="1"/>
</dbReference>
<evidence type="ECO:0000259" key="3">
    <source>
        <dbReference type="Pfam" id="PF13421"/>
    </source>
</evidence>
<evidence type="ECO:0000313" key="4">
    <source>
        <dbReference type="EMBL" id="XCN71927.1"/>
    </source>
</evidence>
<dbReference type="InterPro" id="IPR036013">
    <property type="entry name" value="Band_7/SPFH_dom_sf"/>
</dbReference>
<dbReference type="Gene3D" id="3.30.479.30">
    <property type="entry name" value="Band 7 domain"/>
    <property type="match status" value="1"/>
</dbReference>
<evidence type="ECO:0000259" key="1">
    <source>
        <dbReference type="Pfam" id="PF12773"/>
    </source>
</evidence>
<name>A0AAU8LRL0_9BACT</name>
<dbReference type="InterPro" id="IPR025874">
    <property type="entry name" value="DZR"/>
</dbReference>
<reference evidence="4" key="1">
    <citation type="journal article" date="2024" name="Syst. Appl. Microbiol.">
        <title>First single-strain enrichments of Electrothrix cable bacteria, description of E. aestuarii sp. nov. and E. rattekaaiensis sp. nov., and proposal of a cable bacteria taxonomy following the rules of the SeqCode.</title>
        <authorList>
            <person name="Plum-Jensen L.E."/>
            <person name="Schramm A."/>
            <person name="Marshall I.P.G."/>
        </authorList>
    </citation>
    <scope>NUCLEOTIDE SEQUENCE</scope>
    <source>
        <strain evidence="4">Rat1</strain>
    </source>
</reference>
<dbReference type="InterPro" id="IPR026870">
    <property type="entry name" value="Zinc_ribbon_dom"/>
</dbReference>
<accession>A0AAU8LRL0</accession>